<accession>A0ABW9CQE3</accession>
<dbReference type="InterPro" id="IPR010127">
    <property type="entry name" value="Phasin_subfam-1"/>
</dbReference>
<protein>
    <submittedName>
        <fullName evidence="3">TIGR01841 family phasin</fullName>
    </submittedName>
</protein>
<dbReference type="RefSeq" id="WP_250487461.1">
    <property type="nucleotide sequence ID" value="NZ_JAQQDB010000023.1"/>
</dbReference>
<proteinExistence type="predicted"/>
<evidence type="ECO:0000313" key="4">
    <source>
        <dbReference type="Proteomes" id="UP001629462"/>
    </source>
</evidence>
<feature type="coiled-coil region" evidence="1">
    <location>
        <begin position="95"/>
        <end position="137"/>
    </location>
</feature>
<organism evidence="3 4">
    <name type="scientific">Caballeronia jiangsuensis</name>
    <dbReference type="NCBI Taxonomy" id="1458357"/>
    <lineage>
        <taxon>Bacteria</taxon>
        <taxon>Pseudomonadati</taxon>
        <taxon>Pseudomonadota</taxon>
        <taxon>Betaproteobacteria</taxon>
        <taxon>Burkholderiales</taxon>
        <taxon>Burkholderiaceae</taxon>
        <taxon>Caballeronia</taxon>
    </lineage>
</organism>
<dbReference type="Pfam" id="PF09361">
    <property type="entry name" value="Phasin_2"/>
    <property type="match status" value="1"/>
</dbReference>
<keyword evidence="4" id="KW-1185">Reference proteome</keyword>
<dbReference type="Proteomes" id="UP001629462">
    <property type="component" value="Unassembled WGS sequence"/>
</dbReference>
<keyword evidence="1" id="KW-0175">Coiled coil</keyword>
<comment type="caution">
    <text evidence="3">The sequence shown here is derived from an EMBL/GenBank/DDBJ whole genome shotgun (WGS) entry which is preliminary data.</text>
</comment>
<name>A0ABW9CQE3_9BURK</name>
<sequence length="139" mass="15206">MATPVSPIADFSKILESFKFPGVDMTSLLEARRKDVEALAEANTLAYEGMQALVRKQTEMLNASAQAIQAAASRMSGDNATESMAKRGEFIQQSLQTAFENMRELAEMAQKSQAESLAAISKRAEQTMRELKALSSKRA</sequence>
<dbReference type="InterPro" id="IPR018968">
    <property type="entry name" value="Phasin"/>
</dbReference>
<reference evidence="3 4" key="1">
    <citation type="journal article" date="2024" name="Chem. Sci.">
        <title>Discovery of megapolipeptins by genome mining of a Burkholderiales bacteria collection.</title>
        <authorList>
            <person name="Paulo B.S."/>
            <person name="Recchia M.J.J."/>
            <person name="Lee S."/>
            <person name="Fergusson C.H."/>
            <person name="Romanowski S.B."/>
            <person name="Hernandez A."/>
            <person name="Krull N."/>
            <person name="Liu D.Y."/>
            <person name="Cavanagh H."/>
            <person name="Bos A."/>
            <person name="Gray C.A."/>
            <person name="Murphy B.T."/>
            <person name="Linington R.G."/>
            <person name="Eustaquio A.S."/>
        </authorList>
    </citation>
    <scope>NUCLEOTIDE SEQUENCE [LARGE SCALE GENOMIC DNA]</scope>
    <source>
        <strain evidence="3 4">RL17-374-BIF-D</strain>
    </source>
</reference>
<evidence type="ECO:0000259" key="2">
    <source>
        <dbReference type="Pfam" id="PF09361"/>
    </source>
</evidence>
<dbReference type="EMBL" id="JAQQDB010000023">
    <property type="protein sequence ID" value="MFM0520415.1"/>
    <property type="molecule type" value="Genomic_DNA"/>
</dbReference>
<gene>
    <name evidence="3" type="primary">phaP</name>
    <name evidence="3" type="ORF">PQR08_23580</name>
</gene>
<evidence type="ECO:0000313" key="3">
    <source>
        <dbReference type="EMBL" id="MFM0520415.1"/>
    </source>
</evidence>
<feature type="domain" description="Phasin" evidence="2">
    <location>
        <begin position="29"/>
        <end position="123"/>
    </location>
</feature>
<evidence type="ECO:0000256" key="1">
    <source>
        <dbReference type="SAM" id="Coils"/>
    </source>
</evidence>
<dbReference type="NCBIfam" id="TIGR01841">
    <property type="entry name" value="phasin"/>
    <property type="match status" value="1"/>
</dbReference>